<evidence type="ECO:0000313" key="1">
    <source>
        <dbReference type="EMBL" id="KAJ9081439.1"/>
    </source>
</evidence>
<sequence length="100" mass="11219">MADGTNSWRYTGVNTKELSFPGVPLLFQPAQPSLTMSAATEELLLIPSASSYDYSKLEFAYLIILGLTEKVIPHMGVWHPWVTAANYMMMTPVIYWAFQA</sequence>
<name>A0ACC2U3G0_9FUNG</name>
<comment type="caution">
    <text evidence="1">The sequence shown here is derived from an EMBL/GenBank/DDBJ whole genome shotgun (WGS) entry which is preliminary data.</text>
</comment>
<dbReference type="EMBL" id="QTSX02001477">
    <property type="protein sequence ID" value="KAJ9081439.1"/>
    <property type="molecule type" value="Genomic_DNA"/>
</dbReference>
<accession>A0ACC2U3G0</accession>
<keyword evidence="2" id="KW-1185">Reference proteome</keyword>
<gene>
    <name evidence="1" type="ORF">DSO57_1014736</name>
</gene>
<organism evidence="1 2">
    <name type="scientific">Entomophthora muscae</name>
    <dbReference type="NCBI Taxonomy" id="34485"/>
    <lineage>
        <taxon>Eukaryota</taxon>
        <taxon>Fungi</taxon>
        <taxon>Fungi incertae sedis</taxon>
        <taxon>Zoopagomycota</taxon>
        <taxon>Entomophthoromycotina</taxon>
        <taxon>Entomophthoromycetes</taxon>
        <taxon>Entomophthorales</taxon>
        <taxon>Entomophthoraceae</taxon>
        <taxon>Entomophthora</taxon>
    </lineage>
</organism>
<dbReference type="Proteomes" id="UP001165960">
    <property type="component" value="Unassembled WGS sequence"/>
</dbReference>
<reference evidence="1" key="1">
    <citation type="submission" date="2022-04" db="EMBL/GenBank/DDBJ databases">
        <title>Genome of the entomopathogenic fungus Entomophthora muscae.</title>
        <authorList>
            <person name="Elya C."/>
            <person name="Lovett B.R."/>
            <person name="Lee E."/>
            <person name="Macias A.M."/>
            <person name="Hajek A.E."/>
            <person name="De Bivort B.L."/>
            <person name="Kasson M.T."/>
            <person name="De Fine Licht H.H."/>
            <person name="Stajich J.E."/>
        </authorList>
    </citation>
    <scope>NUCLEOTIDE SEQUENCE</scope>
    <source>
        <strain evidence="1">Berkeley</strain>
    </source>
</reference>
<protein>
    <submittedName>
        <fullName evidence="1">Uncharacterized protein</fullName>
    </submittedName>
</protein>
<evidence type="ECO:0000313" key="2">
    <source>
        <dbReference type="Proteomes" id="UP001165960"/>
    </source>
</evidence>
<proteinExistence type="predicted"/>